<comment type="catalytic activity">
    <reaction evidence="27">
        <text>7-oxopregnenolone + NADPH + H(+) = 7beta-hydroxypregnenolone + NADP(+)</text>
        <dbReference type="Rhea" id="RHEA:69436"/>
        <dbReference type="ChEBI" id="CHEBI:15378"/>
        <dbReference type="ChEBI" id="CHEBI:57783"/>
        <dbReference type="ChEBI" id="CHEBI:58349"/>
        <dbReference type="ChEBI" id="CHEBI:183806"/>
        <dbReference type="ChEBI" id="CHEBI:183807"/>
    </reaction>
    <physiologicalReaction direction="left-to-right" evidence="27">
        <dbReference type="Rhea" id="RHEA:69437"/>
    </physiologicalReaction>
</comment>
<evidence type="ECO:0000256" key="28">
    <source>
        <dbReference type="SAM" id="Phobius"/>
    </source>
</evidence>
<dbReference type="SUPFAM" id="SSF51735">
    <property type="entry name" value="NAD(P)-binding Rossmann-fold domains"/>
    <property type="match status" value="1"/>
</dbReference>
<comment type="catalytic activity">
    <reaction evidence="22">
        <text>glycochenodeoxycholate + NADP(+) = 7-oxoglycolithocholate + NADPH + H(+)</text>
        <dbReference type="Rhea" id="RHEA:65056"/>
        <dbReference type="ChEBI" id="CHEBI:15378"/>
        <dbReference type="ChEBI" id="CHEBI:36252"/>
        <dbReference type="ChEBI" id="CHEBI:57783"/>
        <dbReference type="ChEBI" id="CHEBI:58349"/>
        <dbReference type="ChEBI" id="CHEBI:137818"/>
    </reaction>
    <physiologicalReaction direction="right-to-left" evidence="22">
        <dbReference type="Rhea" id="RHEA:65058"/>
    </physiologicalReaction>
</comment>
<evidence type="ECO:0000256" key="16">
    <source>
        <dbReference type="ARBA" id="ARBA00047608"/>
    </source>
</evidence>
<evidence type="ECO:0000256" key="19">
    <source>
        <dbReference type="ARBA" id="ARBA00048061"/>
    </source>
</evidence>
<dbReference type="PRINTS" id="PR00081">
    <property type="entry name" value="GDHRDH"/>
</dbReference>
<evidence type="ECO:0000256" key="7">
    <source>
        <dbReference type="ARBA" id="ARBA00023002"/>
    </source>
</evidence>
<evidence type="ECO:0000256" key="10">
    <source>
        <dbReference type="ARBA" id="ARBA00039048"/>
    </source>
</evidence>
<evidence type="ECO:0000256" key="8">
    <source>
        <dbReference type="ARBA" id="ARBA00023136"/>
    </source>
</evidence>
<dbReference type="EC" id="1.1.1.201" evidence="10"/>
<dbReference type="InterPro" id="IPR036291">
    <property type="entry name" value="NAD(P)-bd_dom_sf"/>
</dbReference>
<comment type="catalytic activity">
    <reaction evidence="21">
        <text>7-oxocholesterol + NADPH + H(+) = 7beta-hydroxycholesterol + NADP(+)</text>
        <dbReference type="Rhea" id="RHEA:68656"/>
        <dbReference type="ChEBI" id="CHEBI:15378"/>
        <dbReference type="ChEBI" id="CHEBI:42989"/>
        <dbReference type="ChEBI" id="CHEBI:57783"/>
        <dbReference type="ChEBI" id="CHEBI:58349"/>
        <dbReference type="ChEBI" id="CHEBI:64294"/>
    </reaction>
    <physiologicalReaction direction="left-to-right" evidence="21">
        <dbReference type="Rhea" id="RHEA:68657"/>
    </physiologicalReaction>
</comment>
<dbReference type="EC" id="1.1.1.146" evidence="9"/>
<dbReference type="FunFam" id="3.40.50.720:FF:000329">
    <property type="entry name" value="Corticosteroid 11-beta-dehydrogenase isozyme 1"/>
    <property type="match status" value="1"/>
</dbReference>
<comment type="catalytic activity">
    <reaction evidence="15">
        <text>3beta-hydroxy-5alpha-androstane-7,17-dione + NADPH + H(+) = 3beta,7beta-dihydroxy-5alpha-androstan-17-one + NADP(+)</text>
        <dbReference type="Rhea" id="RHEA:69456"/>
        <dbReference type="ChEBI" id="CHEBI:15378"/>
        <dbReference type="ChEBI" id="CHEBI:57783"/>
        <dbReference type="ChEBI" id="CHEBI:58349"/>
        <dbReference type="ChEBI" id="CHEBI:79834"/>
        <dbReference type="ChEBI" id="CHEBI:183809"/>
    </reaction>
    <physiologicalReaction direction="left-to-right" evidence="15">
        <dbReference type="Rhea" id="RHEA:69457"/>
    </physiologicalReaction>
</comment>
<comment type="catalytic activity">
    <reaction evidence="25">
        <text>a 7beta-hydroxysteroid + NADP(+) = a 7-oxosteroid + NADPH + H(+)</text>
        <dbReference type="Rhea" id="RHEA:20233"/>
        <dbReference type="ChEBI" id="CHEBI:15378"/>
        <dbReference type="ChEBI" id="CHEBI:35349"/>
        <dbReference type="ChEBI" id="CHEBI:47789"/>
        <dbReference type="ChEBI" id="CHEBI:57783"/>
        <dbReference type="ChEBI" id="CHEBI:58349"/>
        <dbReference type="EC" id="1.1.1.201"/>
    </reaction>
    <physiologicalReaction direction="right-to-left" evidence="25">
        <dbReference type="Rhea" id="RHEA:20235"/>
    </physiologicalReaction>
</comment>
<dbReference type="EMBL" id="GBSH01000722">
    <property type="protein sequence ID" value="JAG68303.1"/>
    <property type="molecule type" value="Transcribed_RNA"/>
</dbReference>
<dbReference type="Pfam" id="PF00106">
    <property type="entry name" value="adh_short"/>
    <property type="match status" value="1"/>
</dbReference>
<evidence type="ECO:0000256" key="12">
    <source>
        <dbReference type="ARBA" id="ARBA00041539"/>
    </source>
</evidence>
<evidence type="ECO:0000256" key="24">
    <source>
        <dbReference type="ARBA" id="ARBA00048702"/>
    </source>
</evidence>
<organism evidence="29">
    <name type="scientific">Philothamnus irregularis</name>
    <name type="common">brown tree snake</name>
    <dbReference type="NCBI Taxonomy" id="1899461"/>
    <lineage>
        <taxon>Eukaryota</taxon>
        <taxon>Metazoa</taxon>
        <taxon>Chordata</taxon>
        <taxon>Craniata</taxon>
        <taxon>Vertebrata</taxon>
        <taxon>Euteleostomi</taxon>
        <taxon>Lepidosauria</taxon>
        <taxon>Squamata</taxon>
        <taxon>Bifurcata</taxon>
        <taxon>Unidentata</taxon>
        <taxon>Episquamata</taxon>
        <taxon>Toxicofera</taxon>
        <taxon>Serpentes</taxon>
        <taxon>Colubroidea</taxon>
        <taxon>Colubridae</taxon>
        <taxon>Colubrinae</taxon>
        <taxon>Philothamnus</taxon>
    </lineage>
</organism>
<evidence type="ECO:0000256" key="18">
    <source>
        <dbReference type="ARBA" id="ARBA00048060"/>
    </source>
</evidence>
<proteinExistence type="inferred from homology"/>
<comment type="catalytic activity">
    <reaction evidence="17">
        <text>corticosterone + NADP(+) = 11-dehydrocorticosterone + NADPH + H(+)</text>
        <dbReference type="Rhea" id="RHEA:42200"/>
        <dbReference type="ChEBI" id="CHEBI:15378"/>
        <dbReference type="ChEBI" id="CHEBI:16827"/>
        <dbReference type="ChEBI" id="CHEBI:57783"/>
        <dbReference type="ChEBI" id="CHEBI:58349"/>
        <dbReference type="ChEBI" id="CHEBI:78600"/>
    </reaction>
    <physiologicalReaction direction="left-to-right" evidence="17">
        <dbReference type="Rhea" id="RHEA:42201"/>
    </physiologicalReaction>
    <physiologicalReaction direction="right-to-left" evidence="17">
        <dbReference type="Rhea" id="RHEA:42202"/>
    </physiologicalReaction>
</comment>
<comment type="subunit">
    <text evidence="3">Homodimer.</text>
</comment>
<reference evidence="29" key="1">
    <citation type="journal article" date="2014" name="BMC Genomics">
        <title>RNA-seq and high-definition mass spectrometry reveal the complex and divergent venoms of two rear-fanged colubrid snakes.</title>
        <authorList>
            <person name="McGivern J.J."/>
            <person name="Wray K.P."/>
            <person name="Margres M.J."/>
            <person name="Couch M.E."/>
            <person name="Mackessy S.P."/>
            <person name="Rokyta D.R."/>
        </authorList>
    </citation>
    <scope>NUCLEOTIDE SEQUENCE</scope>
    <source>
        <tissue evidence="29">Venom gland</tissue>
    </source>
</reference>
<evidence type="ECO:0000256" key="20">
    <source>
        <dbReference type="ARBA" id="ARBA00048376"/>
    </source>
</evidence>
<dbReference type="InterPro" id="IPR002347">
    <property type="entry name" value="SDR_fam"/>
</dbReference>
<evidence type="ECO:0000256" key="11">
    <source>
        <dbReference type="ARBA" id="ARBA00040963"/>
    </source>
</evidence>
<keyword evidence="4 28" id="KW-0812">Transmembrane</keyword>
<evidence type="ECO:0000256" key="4">
    <source>
        <dbReference type="ARBA" id="ARBA00022692"/>
    </source>
</evidence>
<keyword evidence="5" id="KW-0256">Endoplasmic reticulum</keyword>
<keyword evidence="6 28" id="KW-1133">Transmembrane helix</keyword>
<dbReference type="PROSITE" id="PS00061">
    <property type="entry name" value="ADH_SHORT"/>
    <property type="match status" value="1"/>
</dbReference>
<dbReference type="InterPro" id="IPR020904">
    <property type="entry name" value="Sc_DH/Rdtase_CS"/>
</dbReference>
<evidence type="ECO:0000256" key="15">
    <source>
        <dbReference type="ARBA" id="ARBA00047373"/>
    </source>
</evidence>
<evidence type="ECO:0000256" key="5">
    <source>
        <dbReference type="ARBA" id="ARBA00022824"/>
    </source>
</evidence>
<accession>A0A0B8RZ77</accession>
<comment type="catalytic activity">
    <reaction evidence="20">
        <text>an 11beta-hydroxysteroid + NADP(+) = an 11-oxosteroid + NADPH + H(+)</text>
        <dbReference type="Rhea" id="RHEA:11388"/>
        <dbReference type="ChEBI" id="CHEBI:15378"/>
        <dbReference type="ChEBI" id="CHEBI:35346"/>
        <dbReference type="ChEBI" id="CHEBI:47787"/>
        <dbReference type="ChEBI" id="CHEBI:57783"/>
        <dbReference type="ChEBI" id="CHEBI:58349"/>
        <dbReference type="EC" id="1.1.1.146"/>
    </reaction>
    <physiologicalReaction direction="left-to-right" evidence="20">
        <dbReference type="Rhea" id="RHEA:11389"/>
    </physiologicalReaction>
    <physiologicalReaction direction="right-to-left" evidence="20">
        <dbReference type="Rhea" id="RHEA:11390"/>
    </physiologicalReaction>
</comment>
<evidence type="ECO:0000256" key="13">
    <source>
        <dbReference type="ARBA" id="ARBA00041676"/>
    </source>
</evidence>
<comment type="catalytic activity">
    <reaction evidence="19">
        <text>taurochenodeoxycholate + NADP(+) = 7-oxotaurolithocholate + NADPH + H(+)</text>
        <dbReference type="Rhea" id="RHEA:65060"/>
        <dbReference type="ChEBI" id="CHEBI:9407"/>
        <dbReference type="ChEBI" id="CHEBI:15378"/>
        <dbReference type="ChEBI" id="CHEBI:57783"/>
        <dbReference type="ChEBI" id="CHEBI:58349"/>
        <dbReference type="ChEBI" id="CHEBI:137724"/>
    </reaction>
    <physiologicalReaction direction="right-to-left" evidence="19">
        <dbReference type="Rhea" id="RHEA:65062"/>
    </physiologicalReaction>
</comment>
<dbReference type="GO" id="GO:0047022">
    <property type="term" value="F:7-beta-hydroxysteroid dehydrogenase (NADP+) activity"/>
    <property type="evidence" value="ECO:0007669"/>
    <property type="project" value="UniProtKB-EC"/>
</dbReference>
<evidence type="ECO:0000256" key="1">
    <source>
        <dbReference type="ARBA" id="ARBA00004648"/>
    </source>
</evidence>
<dbReference type="PANTHER" id="PTHR44279:SF1">
    <property type="entry name" value="11-BETA-HYDROXYSTEROID DEHYDROGENASE 1"/>
    <property type="match status" value="1"/>
</dbReference>
<evidence type="ECO:0000256" key="3">
    <source>
        <dbReference type="ARBA" id="ARBA00011738"/>
    </source>
</evidence>
<comment type="similarity">
    <text evidence="2">Belongs to the short-chain dehydrogenases/reductases (SDR) family.</text>
</comment>
<evidence type="ECO:0000256" key="26">
    <source>
        <dbReference type="ARBA" id="ARBA00049462"/>
    </source>
</evidence>
<dbReference type="AlphaFoldDB" id="A0A0B8RZ77"/>
<comment type="catalytic activity">
    <reaction evidence="26">
        <text>7-oxolithocholate + NADPH + H(+) = ursodeoxycholate + NADP(+)</text>
        <dbReference type="Rhea" id="RHEA:47540"/>
        <dbReference type="ChEBI" id="CHEBI:15378"/>
        <dbReference type="ChEBI" id="CHEBI:57783"/>
        <dbReference type="ChEBI" id="CHEBI:58349"/>
        <dbReference type="ChEBI" id="CHEBI:78604"/>
        <dbReference type="ChEBI" id="CHEBI:78605"/>
    </reaction>
    <physiologicalReaction direction="left-to-right" evidence="26">
        <dbReference type="Rhea" id="RHEA:47541"/>
    </physiologicalReaction>
</comment>
<comment type="catalytic activity">
    <reaction evidence="24">
        <text>tauroursodeoxycholate + NADP(+) = 7-oxotaurolithocholate + NADPH + H(+)</text>
        <dbReference type="Rhea" id="RHEA:68980"/>
        <dbReference type="ChEBI" id="CHEBI:15378"/>
        <dbReference type="ChEBI" id="CHEBI:57783"/>
        <dbReference type="ChEBI" id="CHEBI:58349"/>
        <dbReference type="ChEBI" id="CHEBI:132028"/>
        <dbReference type="ChEBI" id="CHEBI:137724"/>
    </reaction>
    <physiologicalReaction direction="right-to-left" evidence="24">
        <dbReference type="Rhea" id="RHEA:68982"/>
    </physiologicalReaction>
</comment>
<dbReference type="Gene3D" id="3.40.50.720">
    <property type="entry name" value="NAD(P)-binding Rossmann-like Domain"/>
    <property type="match status" value="1"/>
</dbReference>
<evidence type="ECO:0000256" key="27">
    <source>
        <dbReference type="ARBA" id="ARBA00049520"/>
    </source>
</evidence>
<evidence type="ECO:0000256" key="6">
    <source>
        <dbReference type="ARBA" id="ARBA00022989"/>
    </source>
</evidence>
<comment type="catalytic activity">
    <reaction evidence="16">
        <text>3beta-hydroxy-5-androstene-7,17-dione + NADPH + H(+) = 3beta,7beta-dihydroxyandrost-5-en-17-one + NADP(+)</text>
        <dbReference type="Rhea" id="RHEA:69452"/>
        <dbReference type="ChEBI" id="CHEBI:15378"/>
        <dbReference type="ChEBI" id="CHEBI:57783"/>
        <dbReference type="ChEBI" id="CHEBI:58349"/>
        <dbReference type="ChEBI" id="CHEBI:183368"/>
        <dbReference type="ChEBI" id="CHEBI:183808"/>
    </reaction>
    <physiologicalReaction direction="left-to-right" evidence="16">
        <dbReference type="Rhea" id="RHEA:69453"/>
    </physiologicalReaction>
</comment>
<evidence type="ECO:0000256" key="17">
    <source>
        <dbReference type="ARBA" id="ARBA00047749"/>
    </source>
</evidence>
<comment type="catalytic activity">
    <reaction evidence="14">
        <text>chenodeoxycholate + NADP(+) = 7-oxolithocholate + NADPH + H(+)</text>
        <dbReference type="Rhea" id="RHEA:53820"/>
        <dbReference type="ChEBI" id="CHEBI:15378"/>
        <dbReference type="ChEBI" id="CHEBI:36234"/>
        <dbReference type="ChEBI" id="CHEBI:57783"/>
        <dbReference type="ChEBI" id="CHEBI:58349"/>
        <dbReference type="ChEBI" id="CHEBI:78605"/>
    </reaction>
    <physiologicalReaction direction="right-to-left" evidence="14">
        <dbReference type="Rhea" id="RHEA:53822"/>
    </physiologicalReaction>
</comment>
<dbReference type="GO" id="GO:0005789">
    <property type="term" value="C:endoplasmic reticulum membrane"/>
    <property type="evidence" value="ECO:0007669"/>
    <property type="project" value="UniProtKB-SubCell"/>
</dbReference>
<dbReference type="CDD" id="cd05332">
    <property type="entry name" value="11beta-HSD1_like_SDR_c"/>
    <property type="match status" value="1"/>
</dbReference>
<evidence type="ECO:0000256" key="21">
    <source>
        <dbReference type="ARBA" id="ARBA00048585"/>
    </source>
</evidence>
<dbReference type="GO" id="GO:0005496">
    <property type="term" value="F:steroid binding"/>
    <property type="evidence" value="ECO:0007669"/>
    <property type="project" value="TreeGrafter"/>
</dbReference>
<evidence type="ECO:0000256" key="22">
    <source>
        <dbReference type="ARBA" id="ARBA00048661"/>
    </source>
</evidence>
<evidence type="ECO:0000313" key="29">
    <source>
        <dbReference type="EMBL" id="JAG68303.1"/>
    </source>
</evidence>
<protein>
    <recommendedName>
        <fullName evidence="11">11-beta-hydroxysteroid dehydrogenase 1</fullName>
        <ecNumber evidence="9">1.1.1.146</ecNumber>
        <ecNumber evidence="10">1.1.1.201</ecNumber>
    </recommendedName>
    <alternativeName>
        <fullName evidence="13">7-oxosteroid reductase</fullName>
    </alternativeName>
    <alternativeName>
        <fullName evidence="12">Corticosteroid 11-beta-dehydrogenase isozyme 1</fullName>
    </alternativeName>
</protein>
<evidence type="ECO:0000256" key="14">
    <source>
        <dbReference type="ARBA" id="ARBA00047269"/>
    </source>
</evidence>
<dbReference type="PANTHER" id="PTHR44279">
    <property type="entry name" value="HYDROXYSTEROID (11-BETA) DEHYDROGENASE 1-LIKE B-RELATED"/>
    <property type="match status" value="1"/>
</dbReference>
<keyword evidence="7" id="KW-0560">Oxidoreductase</keyword>
<dbReference type="InterPro" id="IPR051253">
    <property type="entry name" value="11-beta-HSD"/>
</dbReference>
<feature type="transmembrane region" description="Helical" evidence="28">
    <location>
        <begin position="7"/>
        <end position="23"/>
    </location>
</feature>
<dbReference type="GO" id="GO:0070524">
    <property type="term" value="F:11-beta-hydroxysteroid dehydrogenase (NADP+) activity"/>
    <property type="evidence" value="ECO:0007669"/>
    <property type="project" value="UniProtKB-EC"/>
</dbReference>
<evidence type="ECO:0000256" key="2">
    <source>
        <dbReference type="ARBA" id="ARBA00006484"/>
    </source>
</evidence>
<name>A0A0B8RZ77_9SAUR</name>
<evidence type="ECO:0000256" key="23">
    <source>
        <dbReference type="ARBA" id="ARBA00048678"/>
    </source>
</evidence>
<comment type="catalytic activity">
    <reaction evidence="23">
        <text>3beta,7alpha-dihydroxyandrost-5-en-17-one + NADP(+) = 3beta-hydroxy-5-androstene-7,17-dione + NADPH + H(+)</text>
        <dbReference type="Rhea" id="RHEA:69440"/>
        <dbReference type="ChEBI" id="CHEBI:15378"/>
        <dbReference type="ChEBI" id="CHEBI:57783"/>
        <dbReference type="ChEBI" id="CHEBI:58349"/>
        <dbReference type="ChEBI" id="CHEBI:81471"/>
        <dbReference type="ChEBI" id="CHEBI:183808"/>
    </reaction>
    <physiologicalReaction direction="left-to-right" evidence="23">
        <dbReference type="Rhea" id="RHEA:69441"/>
    </physiologicalReaction>
</comment>
<comment type="subcellular location">
    <subcellularLocation>
        <location evidence="1">Endoplasmic reticulum membrane</location>
        <topology evidence="1">Single-pass type II membrane protein</topology>
    </subcellularLocation>
</comment>
<sequence>MNLRQKILIPLVGMVLAIYFYSGKEEFKPEMLKGKRVIVTGASTGIGEQIAYHLARMGSHLLITARTEVQLQQVVAHCLELGAASTRYINGSMEDMKFAQAVVKKAEELWGGLDMLILNHIGNSYFHYFNRDIEHVQKLLNINFLSYVTMSVSALPMLKNSGGNIVVVSSLAGKIAFPFTVPYSATKFAVHGFFNSLRQEFVMQNINVSITLCILGLINTESAMKAVSGILTTLPAPKEECALEIIKGGILRQREIYYKYMFTKIPTLLRDWAPELMDYVIRKSFNVDNLNQN</sequence>
<dbReference type="GO" id="GO:0006706">
    <property type="term" value="P:steroid catabolic process"/>
    <property type="evidence" value="ECO:0007669"/>
    <property type="project" value="TreeGrafter"/>
</dbReference>
<evidence type="ECO:0000256" key="9">
    <source>
        <dbReference type="ARBA" id="ARBA00038971"/>
    </source>
</evidence>
<comment type="catalytic activity">
    <reaction evidence="18">
        <text>glycoursodeoxycholate + NADP(+) = 7-oxoglycolithocholate + NADPH + H(+)</text>
        <dbReference type="Rhea" id="RHEA:68976"/>
        <dbReference type="ChEBI" id="CHEBI:15378"/>
        <dbReference type="ChEBI" id="CHEBI:57783"/>
        <dbReference type="ChEBI" id="CHEBI:58349"/>
        <dbReference type="ChEBI" id="CHEBI:132030"/>
        <dbReference type="ChEBI" id="CHEBI:137818"/>
    </reaction>
    <physiologicalReaction direction="right-to-left" evidence="18">
        <dbReference type="Rhea" id="RHEA:68978"/>
    </physiologicalReaction>
</comment>
<keyword evidence="8 28" id="KW-0472">Membrane</keyword>
<evidence type="ECO:0000256" key="25">
    <source>
        <dbReference type="ARBA" id="ARBA00049300"/>
    </source>
</evidence>